<evidence type="ECO:0000256" key="4">
    <source>
        <dbReference type="ARBA" id="ARBA00025806"/>
    </source>
</evidence>
<dbReference type="OrthoDB" id="534063at2759"/>
<proteinExistence type="inferred from homology"/>
<evidence type="ECO:0000256" key="5">
    <source>
        <dbReference type="SAM" id="MobiDB-lite"/>
    </source>
</evidence>
<reference evidence="6" key="1">
    <citation type="submission" date="2022-07" db="EMBL/GenBank/DDBJ databases">
        <title>Phylogenomic reconstructions and comparative analyses of Kickxellomycotina fungi.</title>
        <authorList>
            <person name="Reynolds N.K."/>
            <person name="Stajich J.E."/>
            <person name="Barry K."/>
            <person name="Grigoriev I.V."/>
            <person name="Crous P."/>
            <person name="Smith M.E."/>
        </authorList>
    </citation>
    <scope>NUCLEOTIDE SEQUENCE</scope>
    <source>
        <strain evidence="6">NRRL 1566</strain>
    </source>
</reference>
<dbReference type="Proteomes" id="UP001139887">
    <property type="component" value="Unassembled WGS sequence"/>
</dbReference>
<comment type="similarity">
    <text evidence="4">Belongs to the DONSON family.</text>
</comment>
<accession>A0A9W8I3E3</accession>
<feature type="region of interest" description="Disordered" evidence="5">
    <location>
        <begin position="170"/>
        <end position="198"/>
    </location>
</feature>
<dbReference type="GO" id="GO:0033260">
    <property type="term" value="P:nuclear DNA replication"/>
    <property type="evidence" value="ECO:0007669"/>
    <property type="project" value="TreeGrafter"/>
</dbReference>
<feature type="compositionally biased region" description="Polar residues" evidence="5">
    <location>
        <begin position="35"/>
        <end position="48"/>
    </location>
</feature>
<dbReference type="GO" id="GO:0005634">
    <property type="term" value="C:nucleus"/>
    <property type="evidence" value="ECO:0007669"/>
    <property type="project" value="UniProtKB-SubCell"/>
</dbReference>
<organism evidence="6 7">
    <name type="scientific">Coemansia brasiliensis</name>
    <dbReference type="NCBI Taxonomy" id="2650707"/>
    <lineage>
        <taxon>Eukaryota</taxon>
        <taxon>Fungi</taxon>
        <taxon>Fungi incertae sedis</taxon>
        <taxon>Zoopagomycota</taxon>
        <taxon>Kickxellomycotina</taxon>
        <taxon>Kickxellomycetes</taxon>
        <taxon>Kickxellales</taxon>
        <taxon>Kickxellaceae</taxon>
        <taxon>Coemansia</taxon>
    </lineage>
</organism>
<feature type="region of interest" description="Disordered" evidence="5">
    <location>
        <begin position="1"/>
        <end position="48"/>
    </location>
</feature>
<evidence type="ECO:0000313" key="6">
    <source>
        <dbReference type="EMBL" id="KAJ2846042.1"/>
    </source>
</evidence>
<keyword evidence="2" id="KW-0217">Developmental protein</keyword>
<evidence type="ECO:0000313" key="7">
    <source>
        <dbReference type="Proteomes" id="UP001139887"/>
    </source>
</evidence>
<evidence type="ECO:0000256" key="1">
    <source>
        <dbReference type="ARBA" id="ARBA00004123"/>
    </source>
</evidence>
<feature type="compositionally biased region" description="Polar residues" evidence="5">
    <location>
        <begin position="176"/>
        <end position="195"/>
    </location>
</feature>
<comment type="subcellular location">
    <subcellularLocation>
        <location evidence="1">Nucleus</location>
    </subcellularLocation>
</comment>
<dbReference type="PANTHER" id="PTHR12972:SF0">
    <property type="entry name" value="PROTEIN DOWNSTREAM NEIGHBOR OF SON"/>
    <property type="match status" value="1"/>
</dbReference>
<dbReference type="AlphaFoldDB" id="A0A9W8I3E3"/>
<dbReference type="InterPro" id="IPR024861">
    <property type="entry name" value="Donson"/>
</dbReference>
<protein>
    <submittedName>
        <fullName evidence="6">Uncharacterized protein</fullName>
    </submittedName>
</protein>
<dbReference type="EMBL" id="JANBUW010000638">
    <property type="protein sequence ID" value="KAJ2846042.1"/>
    <property type="molecule type" value="Genomic_DNA"/>
</dbReference>
<keyword evidence="7" id="KW-1185">Reference proteome</keyword>
<dbReference type="PANTHER" id="PTHR12972">
    <property type="entry name" value="DOWNSTREAM NEIGHBOR OF SON"/>
    <property type="match status" value="1"/>
</dbReference>
<sequence>MTGSSLAELKKRQQQRRQQQTKASGTKRKRELIAHSQQQPTSNSANRFTTDAGSKALAQKIRSSGCASPFAASLRALKDDPFDIINHDILNHQNIYLSSQGSDTLVATSANEDYEDSNEQVVVVTADFSDSEGENDDIDSNYECDLNENDPSLYKLTPAVATIDNDMMQIDDTSSDNKISGNTKKSTQPPESTANKPLVFSKPPESLSFCTHISITCDLPLDSLEPLRESSSLLSMTSLCTSNSSSINSIADSLVYWELHSGTNVTEEAMKQSFASVFDLQLKAPEKYPFIYLKLRDFTVAFKILQARRCKGGACRRVAVINCSHRGMRKLLNEQNVEFSLPLAPQIHTWSEIPGAHEKSTDIHRLHSSSIDKTPKSALLVMGNDNVDGLLGYIMSTSFKSASLYSTSPFVNATMRQCTLRFTQVTTYVNDLTGQQLARQLHKLDISGVVLPNAWSLLVRALADILGPYTLSFKESQEMAHLNMLVSKQASAVAGKRSISYEPKQGFMYS</sequence>
<comment type="caution">
    <text evidence="6">The sequence shown here is derived from an EMBL/GenBank/DDBJ whole genome shotgun (WGS) entry which is preliminary data.</text>
</comment>
<keyword evidence="3" id="KW-0539">Nucleus</keyword>
<gene>
    <name evidence="6" type="ORF">IWW36_004534</name>
</gene>
<name>A0A9W8I3E3_9FUNG</name>
<evidence type="ECO:0000256" key="2">
    <source>
        <dbReference type="ARBA" id="ARBA00022473"/>
    </source>
</evidence>
<evidence type="ECO:0000256" key="3">
    <source>
        <dbReference type="ARBA" id="ARBA00023242"/>
    </source>
</evidence>